<feature type="region of interest" description="Disordered" evidence="1">
    <location>
        <begin position="1"/>
        <end position="20"/>
    </location>
</feature>
<organism evidence="2 3">
    <name type="scientific">Pleurodeles waltl</name>
    <name type="common">Iberian ribbed newt</name>
    <dbReference type="NCBI Taxonomy" id="8319"/>
    <lineage>
        <taxon>Eukaryota</taxon>
        <taxon>Metazoa</taxon>
        <taxon>Chordata</taxon>
        <taxon>Craniata</taxon>
        <taxon>Vertebrata</taxon>
        <taxon>Euteleostomi</taxon>
        <taxon>Amphibia</taxon>
        <taxon>Batrachia</taxon>
        <taxon>Caudata</taxon>
        <taxon>Salamandroidea</taxon>
        <taxon>Salamandridae</taxon>
        <taxon>Pleurodelinae</taxon>
        <taxon>Pleurodeles</taxon>
    </lineage>
</organism>
<name>A0AAV7M974_PLEWA</name>
<dbReference type="Proteomes" id="UP001066276">
    <property type="component" value="Chromosome 10"/>
</dbReference>
<feature type="compositionally biased region" description="Polar residues" evidence="1">
    <location>
        <begin position="7"/>
        <end position="19"/>
    </location>
</feature>
<gene>
    <name evidence="2" type="ORF">NDU88_005397</name>
</gene>
<evidence type="ECO:0000313" key="3">
    <source>
        <dbReference type="Proteomes" id="UP001066276"/>
    </source>
</evidence>
<dbReference type="AlphaFoldDB" id="A0AAV7M974"/>
<accession>A0AAV7M974</accession>
<comment type="caution">
    <text evidence="2">The sequence shown here is derived from an EMBL/GenBank/DDBJ whole genome shotgun (WGS) entry which is preliminary data.</text>
</comment>
<protein>
    <submittedName>
        <fullName evidence="2">Uncharacterized protein</fullName>
    </submittedName>
</protein>
<evidence type="ECO:0000313" key="2">
    <source>
        <dbReference type="EMBL" id="KAJ1100311.1"/>
    </source>
</evidence>
<dbReference type="EMBL" id="JANPWB010000014">
    <property type="protein sequence ID" value="KAJ1100311.1"/>
    <property type="molecule type" value="Genomic_DNA"/>
</dbReference>
<reference evidence="2" key="1">
    <citation type="journal article" date="2022" name="bioRxiv">
        <title>Sequencing and chromosome-scale assembly of the giantPleurodeles waltlgenome.</title>
        <authorList>
            <person name="Brown T."/>
            <person name="Elewa A."/>
            <person name="Iarovenko S."/>
            <person name="Subramanian E."/>
            <person name="Araus A.J."/>
            <person name="Petzold A."/>
            <person name="Susuki M."/>
            <person name="Suzuki K.-i.T."/>
            <person name="Hayashi T."/>
            <person name="Toyoda A."/>
            <person name="Oliveira C."/>
            <person name="Osipova E."/>
            <person name="Leigh N.D."/>
            <person name="Simon A."/>
            <person name="Yun M.H."/>
        </authorList>
    </citation>
    <scope>NUCLEOTIDE SEQUENCE</scope>
    <source>
        <strain evidence="2">20211129_DDA</strain>
        <tissue evidence="2">Liver</tissue>
    </source>
</reference>
<proteinExistence type="predicted"/>
<keyword evidence="3" id="KW-1185">Reference proteome</keyword>
<evidence type="ECO:0000256" key="1">
    <source>
        <dbReference type="SAM" id="MobiDB-lite"/>
    </source>
</evidence>
<sequence>MPCASRGSRSTQASTTPGNLASGVLVWLESTVAEWQSGHQTFEQAASSWSTVHYSFPGGSGGSKRNGGERRSPPPSAQTIQNGTNAKAAPGQTRGATRPGSTPWPVPGLDRLAQDAAMPPRNTDMAQSIRLIPP</sequence>
<feature type="region of interest" description="Disordered" evidence="1">
    <location>
        <begin position="52"/>
        <end position="134"/>
    </location>
</feature>